<protein>
    <submittedName>
        <fullName evidence="1">Uncharacterized protein</fullName>
    </submittedName>
</protein>
<sequence>MRAFVFGAVLLSAPSEGFHQLHLLQPEMPEHLHFSERISERFAPAP</sequence>
<comment type="caution">
    <text evidence="1">The sequence shown here is derived from an EMBL/GenBank/DDBJ whole genome shotgun (WGS) entry which is preliminary data.</text>
</comment>
<dbReference type="Proteomes" id="UP001139054">
    <property type="component" value="Unassembled WGS sequence"/>
</dbReference>
<gene>
    <name evidence="1" type="ORF">L6654_38785</name>
</gene>
<dbReference type="EMBL" id="JAKLTY010000044">
    <property type="protein sequence ID" value="MCG2632556.1"/>
    <property type="molecule type" value="Genomic_DNA"/>
</dbReference>
<proteinExistence type="predicted"/>
<name>A0A9X1RH34_9BRAD</name>
<reference evidence="1" key="1">
    <citation type="submission" date="2022-01" db="EMBL/GenBank/DDBJ databases">
        <title>Genome sequnece data of strain Bradyrhizobium sp. nov.</title>
        <authorList>
            <person name="Zhang J."/>
        </authorList>
    </citation>
    <scope>NUCLEOTIDE SEQUENCE</scope>
    <source>
        <strain evidence="1">WYCCWR 13023</strain>
    </source>
</reference>
<accession>A0A9X1RH34</accession>
<evidence type="ECO:0000313" key="2">
    <source>
        <dbReference type="Proteomes" id="UP001139054"/>
    </source>
</evidence>
<dbReference type="RefSeq" id="WP_237891972.1">
    <property type="nucleotide sequence ID" value="NZ_JAKLTY010000044.1"/>
</dbReference>
<evidence type="ECO:0000313" key="1">
    <source>
        <dbReference type="EMBL" id="MCG2632556.1"/>
    </source>
</evidence>
<dbReference type="AlphaFoldDB" id="A0A9X1RH34"/>
<organism evidence="1 2">
    <name type="scientific">Bradyrhizobium zhengyangense</name>
    <dbReference type="NCBI Taxonomy" id="2911009"/>
    <lineage>
        <taxon>Bacteria</taxon>
        <taxon>Pseudomonadati</taxon>
        <taxon>Pseudomonadota</taxon>
        <taxon>Alphaproteobacteria</taxon>
        <taxon>Hyphomicrobiales</taxon>
        <taxon>Nitrobacteraceae</taxon>
        <taxon>Bradyrhizobium</taxon>
    </lineage>
</organism>